<protein>
    <submittedName>
        <fullName evidence="2">Uncharacterized protein</fullName>
    </submittedName>
</protein>
<evidence type="ECO:0000256" key="1">
    <source>
        <dbReference type="SAM" id="MobiDB-lite"/>
    </source>
</evidence>
<comment type="caution">
    <text evidence="2">The sequence shown here is derived from an EMBL/GenBank/DDBJ whole genome shotgun (WGS) entry which is preliminary data.</text>
</comment>
<gene>
    <name evidence="2" type="ORF">GCM10010393_16890</name>
</gene>
<evidence type="ECO:0000313" key="3">
    <source>
        <dbReference type="Proteomes" id="UP001499942"/>
    </source>
</evidence>
<feature type="compositionally biased region" description="Pro residues" evidence="1">
    <location>
        <begin position="1"/>
        <end position="12"/>
    </location>
</feature>
<organism evidence="2 3">
    <name type="scientific">Streptomyces gobitricini</name>
    <dbReference type="NCBI Taxonomy" id="68211"/>
    <lineage>
        <taxon>Bacteria</taxon>
        <taxon>Bacillati</taxon>
        <taxon>Actinomycetota</taxon>
        <taxon>Actinomycetes</taxon>
        <taxon>Kitasatosporales</taxon>
        <taxon>Streptomycetaceae</taxon>
        <taxon>Streptomyces</taxon>
    </lineage>
</organism>
<sequence length="76" mass="7742">MTADQPPPPVTVSPPNGSGGRDVHADGDLLGLAHSVADLVDLLSTVGLELGPDEVATTRLIHWRGGGPAVWAESPP</sequence>
<accession>A0ABP5YZD8</accession>
<feature type="region of interest" description="Disordered" evidence="1">
    <location>
        <begin position="1"/>
        <end position="26"/>
    </location>
</feature>
<dbReference type="RefSeq" id="WP_344358402.1">
    <property type="nucleotide sequence ID" value="NZ_BAAASR010000008.1"/>
</dbReference>
<reference evidence="3" key="1">
    <citation type="journal article" date="2019" name="Int. J. Syst. Evol. Microbiol.">
        <title>The Global Catalogue of Microorganisms (GCM) 10K type strain sequencing project: providing services to taxonomists for standard genome sequencing and annotation.</title>
        <authorList>
            <consortium name="The Broad Institute Genomics Platform"/>
            <consortium name="The Broad Institute Genome Sequencing Center for Infectious Disease"/>
            <person name="Wu L."/>
            <person name="Ma J."/>
        </authorList>
    </citation>
    <scope>NUCLEOTIDE SEQUENCE [LARGE SCALE GENOMIC DNA]</scope>
    <source>
        <strain evidence="3">JCM 5062</strain>
    </source>
</reference>
<name>A0ABP5YZD8_9ACTN</name>
<evidence type="ECO:0000313" key="2">
    <source>
        <dbReference type="EMBL" id="GAA2486419.1"/>
    </source>
</evidence>
<dbReference type="Proteomes" id="UP001499942">
    <property type="component" value="Unassembled WGS sequence"/>
</dbReference>
<dbReference type="EMBL" id="BAAASR010000008">
    <property type="protein sequence ID" value="GAA2486419.1"/>
    <property type="molecule type" value="Genomic_DNA"/>
</dbReference>
<proteinExistence type="predicted"/>
<keyword evidence="3" id="KW-1185">Reference proteome</keyword>